<evidence type="ECO:0000313" key="1">
    <source>
        <dbReference type="EMBL" id="CAH3148634.1"/>
    </source>
</evidence>
<organism evidence="1 2">
    <name type="scientific">Porites evermanni</name>
    <dbReference type="NCBI Taxonomy" id="104178"/>
    <lineage>
        <taxon>Eukaryota</taxon>
        <taxon>Metazoa</taxon>
        <taxon>Cnidaria</taxon>
        <taxon>Anthozoa</taxon>
        <taxon>Hexacorallia</taxon>
        <taxon>Scleractinia</taxon>
        <taxon>Fungiina</taxon>
        <taxon>Poritidae</taxon>
        <taxon>Porites</taxon>
    </lineage>
</organism>
<protein>
    <submittedName>
        <fullName evidence="1">Uncharacterized protein</fullName>
    </submittedName>
</protein>
<reference evidence="1 2" key="1">
    <citation type="submission" date="2022-05" db="EMBL/GenBank/DDBJ databases">
        <authorList>
            <consortium name="Genoscope - CEA"/>
            <person name="William W."/>
        </authorList>
    </citation>
    <scope>NUCLEOTIDE SEQUENCE [LARGE SCALE GENOMIC DNA]</scope>
</reference>
<comment type="caution">
    <text evidence="1">The sequence shown here is derived from an EMBL/GenBank/DDBJ whole genome shotgun (WGS) entry which is preliminary data.</text>
</comment>
<evidence type="ECO:0000313" key="2">
    <source>
        <dbReference type="Proteomes" id="UP001159427"/>
    </source>
</evidence>
<dbReference type="PANTHER" id="PTHR23080:SF141">
    <property type="entry name" value="TRANSPOSASE HELIX-TURN-HELIX DOMAIN-CONTAINING PROTEIN"/>
    <property type="match status" value="1"/>
</dbReference>
<accession>A0ABN8PQF9</accession>
<dbReference type="PANTHER" id="PTHR23080">
    <property type="entry name" value="THAP DOMAIN PROTEIN"/>
    <property type="match status" value="1"/>
</dbReference>
<proteinExistence type="predicted"/>
<sequence>MEEGTKKQSQGDECSFFSCLNRMYDATAKKKHALDFLHFQGMKRFVEFAENRVARKSGKDGFRITKLSTTSEVVQLGNANVDSLRVSASKALCKLDNELDEKVKLLSNTKDKSPIFSAINMTDNEKCKHYTGFPKYAVFMVLFDLLEPGMNGENVKLESVPSAYTSCARRRRLIGKEQFLLTLTRLRRGFST</sequence>
<name>A0ABN8PQF9_9CNID</name>
<keyword evidence="2" id="KW-1185">Reference proteome</keyword>
<gene>
    <name evidence="1" type="ORF">PEVE_00044656</name>
</gene>
<dbReference type="Proteomes" id="UP001159427">
    <property type="component" value="Unassembled WGS sequence"/>
</dbReference>
<dbReference type="EMBL" id="CALNXI010000955">
    <property type="protein sequence ID" value="CAH3148634.1"/>
    <property type="molecule type" value="Genomic_DNA"/>
</dbReference>